<feature type="domain" description="Cell envelope-related transcriptional attenuator" evidence="3">
    <location>
        <begin position="105"/>
        <end position="255"/>
    </location>
</feature>
<name>A0A1M4ZHC7_9FIRM</name>
<dbReference type="STRING" id="1120975.SAMN02746064_02046"/>
<evidence type="ECO:0000256" key="2">
    <source>
        <dbReference type="SAM" id="MobiDB-lite"/>
    </source>
</evidence>
<gene>
    <name evidence="4" type="ORF">SAMN02746064_02046</name>
</gene>
<evidence type="ECO:0000313" key="4">
    <source>
        <dbReference type="EMBL" id="SHF17385.1"/>
    </source>
</evidence>
<dbReference type="Pfam" id="PF03816">
    <property type="entry name" value="LytR_cpsA_psr"/>
    <property type="match status" value="1"/>
</dbReference>
<keyword evidence="5" id="KW-1185">Reference proteome</keyword>
<feature type="compositionally biased region" description="Basic and acidic residues" evidence="2">
    <location>
        <begin position="50"/>
        <end position="64"/>
    </location>
</feature>
<dbReference type="EMBL" id="FQTU01000017">
    <property type="protein sequence ID" value="SHF17385.1"/>
    <property type="molecule type" value="Genomic_DNA"/>
</dbReference>
<dbReference type="OrthoDB" id="305468at2"/>
<dbReference type="PANTHER" id="PTHR33392">
    <property type="entry name" value="POLYISOPRENYL-TEICHOIC ACID--PEPTIDOGLYCAN TEICHOIC ACID TRANSFERASE TAGU"/>
    <property type="match status" value="1"/>
</dbReference>
<reference evidence="4 5" key="1">
    <citation type="submission" date="2016-11" db="EMBL/GenBank/DDBJ databases">
        <authorList>
            <person name="Jaros S."/>
            <person name="Januszkiewicz K."/>
            <person name="Wedrychowicz H."/>
        </authorList>
    </citation>
    <scope>NUCLEOTIDE SEQUENCE [LARGE SCALE GENOMIC DNA]</scope>
    <source>
        <strain evidence="4 5">DSM 14828</strain>
    </source>
</reference>
<evidence type="ECO:0000313" key="5">
    <source>
        <dbReference type="Proteomes" id="UP000184251"/>
    </source>
</evidence>
<feature type="region of interest" description="Disordered" evidence="2">
    <location>
        <begin position="40"/>
        <end position="78"/>
    </location>
</feature>
<proteinExistence type="inferred from homology"/>
<dbReference type="Proteomes" id="UP000184251">
    <property type="component" value="Unassembled WGS sequence"/>
</dbReference>
<dbReference type="AlphaFoldDB" id="A0A1M4ZHC7"/>
<evidence type="ECO:0000256" key="1">
    <source>
        <dbReference type="ARBA" id="ARBA00006068"/>
    </source>
</evidence>
<accession>A0A1M4ZHC7</accession>
<sequence length="337" mass="38199">MKKRKLLIIIVIVLIFALGASIKYIYDSTDYQNVLVPETGDENTAQAPNDKPDDEKAENEKAPKQEQSLEDEGSYIDDLNTSSNTITLMMLGIDESEDRNIGIYRSDVIVIARMDLDNNWIKVLSIPRDTYAYLPIRDRMDKLGHAYAFGSLNGYGPQASAEALENFLEDIKIDYYFAIKMDPVPGIVDDIGGVKVDVDVNMRDARRGIEINKGEQVLNGDEAMLYIQWRKTPRGDIDRILRVQNFTSSMYKQLRQNNQMIEAARIILNYRSGIETNLSSRHMIALATYFNQLPEGAVTYYTVSGRSQMINGTSYWIANENDDEIDEFLDQKKGAGS</sequence>
<evidence type="ECO:0000259" key="3">
    <source>
        <dbReference type="Pfam" id="PF03816"/>
    </source>
</evidence>
<comment type="similarity">
    <text evidence="1">Belongs to the LytR/CpsA/Psr (LCP) family.</text>
</comment>
<dbReference type="InterPro" id="IPR004474">
    <property type="entry name" value="LytR_CpsA_psr"/>
</dbReference>
<dbReference type="RefSeq" id="WP_073271691.1">
    <property type="nucleotide sequence ID" value="NZ_FQTU01000017.1"/>
</dbReference>
<organism evidence="4 5">
    <name type="scientific">Alkalibacter saccharofermentans DSM 14828</name>
    <dbReference type="NCBI Taxonomy" id="1120975"/>
    <lineage>
        <taxon>Bacteria</taxon>
        <taxon>Bacillati</taxon>
        <taxon>Bacillota</taxon>
        <taxon>Clostridia</taxon>
        <taxon>Eubacteriales</taxon>
        <taxon>Eubacteriaceae</taxon>
        <taxon>Alkalibacter</taxon>
    </lineage>
</organism>
<dbReference type="PANTHER" id="PTHR33392:SF6">
    <property type="entry name" value="POLYISOPRENYL-TEICHOIC ACID--PEPTIDOGLYCAN TEICHOIC ACID TRANSFERASE TAGU"/>
    <property type="match status" value="1"/>
</dbReference>
<protein>
    <submittedName>
        <fullName evidence="4">Transcriptional attenuator, LytR family</fullName>
    </submittedName>
</protein>
<dbReference type="InterPro" id="IPR050922">
    <property type="entry name" value="LytR/CpsA/Psr_CW_biosynth"/>
</dbReference>
<dbReference type="Gene3D" id="3.40.630.190">
    <property type="entry name" value="LCP protein"/>
    <property type="match status" value="1"/>
</dbReference>
<dbReference type="NCBIfam" id="TIGR00350">
    <property type="entry name" value="lytR_cpsA_psr"/>
    <property type="match status" value="1"/>
</dbReference>